<sequence length="383" mass="44808">MSSTEAGARGEEHDYRMELRNAYYTTRATARCLAVDLLEHYRAFLAHTPKVSKKDKAMLQQVYFEYQSLLDHDVNFALQRQLMLQSGASPFSRKSLLALREVIDKYAKYRSLPKVVDDGVEMEVYPNEGLEMQLNEEEMFKVEDFIMACKPKLEELEEKKERLYLIFDRVVCLNKEFEDISEAEACVCVKAIRMLHELPSWNTTEMKRESLCWHFKKAIEMFYGDGENYRLPHVPTEFAQDLEKSEKQMRKAVRTMNHPVDYTCFSTEAPVKEPSSCCGLRVRCDDVLWEFQPFNNVRCVCFPPGNRSDAKYEPLLGRYEGKYVVVESTFANSACAKKREMEADSLEYTVSDDEEFERERRFERDAMVSEEEDDGVENDVFEQ</sequence>
<dbReference type="Proteomes" id="UP000078348">
    <property type="component" value="Unassembled WGS sequence"/>
</dbReference>
<reference evidence="2 3" key="1">
    <citation type="submission" date="2016-05" db="EMBL/GenBank/DDBJ databases">
        <title>Nuclear genome of Blastocystis sp. subtype 1 NandII.</title>
        <authorList>
            <person name="Gentekaki E."/>
            <person name="Curtis B."/>
            <person name="Stairs C."/>
            <person name="Eme L."/>
            <person name="Herman E."/>
            <person name="Klimes V."/>
            <person name="Arias M.C."/>
            <person name="Elias M."/>
            <person name="Hilliou F."/>
            <person name="Klute M."/>
            <person name="Malik S.-B."/>
            <person name="Pightling A."/>
            <person name="Rachubinski R."/>
            <person name="Salas D."/>
            <person name="Schlacht A."/>
            <person name="Suga H."/>
            <person name="Archibald J."/>
            <person name="Ball S.G."/>
            <person name="Clark G."/>
            <person name="Dacks J."/>
            <person name="Van Der Giezen M."/>
            <person name="Tsaousis A."/>
            <person name="Roger A."/>
        </authorList>
    </citation>
    <scope>NUCLEOTIDE SEQUENCE [LARGE SCALE GENOMIC DNA]</scope>
    <source>
        <strain evidence="3">ATCC 50177 / NandII</strain>
    </source>
</reference>
<name>A0A196SG03_BLAHN</name>
<protein>
    <submittedName>
        <fullName evidence="2">Uncharacterized protein</fullName>
    </submittedName>
</protein>
<dbReference type="EMBL" id="LXWW01000106">
    <property type="protein sequence ID" value="OAO15990.1"/>
    <property type="molecule type" value="Genomic_DNA"/>
</dbReference>
<accession>A0A196SG03</accession>
<dbReference type="AlphaFoldDB" id="A0A196SG03"/>
<feature type="region of interest" description="Disordered" evidence="1">
    <location>
        <begin position="359"/>
        <end position="383"/>
    </location>
</feature>
<proteinExistence type="predicted"/>
<evidence type="ECO:0000256" key="1">
    <source>
        <dbReference type="SAM" id="MobiDB-lite"/>
    </source>
</evidence>
<evidence type="ECO:0000313" key="3">
    <source>
        <dbReference type="Proteomes" id="UP000078348"/>
    </source>
</evidence>
<evidence type="ECO:0000313" key="2">
    <source>
        <dbReference type="EMBL" id="OAO15990.1"/>
    </source>
</evidence>
<comment type="caution">
    <text evidence="2">The sequence shown here is derived from an EMBL/GenBank/DDBJ whole genome shotgun (WGS) entry which is preliminary data.</text>
</comment>
<keyword evidence="3" id="KW-1185">Reference proteome</keyword>
<gene>
    <name evidence="2" type="ORF">AV274_2306</name>
</gene>
<organism evidence="2 3">
    <name type="scientific">Blastocystis sp. subtype 1 (strain ATCC 50177 / NandII)</name>
    <dbReference type="NCBI Taxonomy" id="478820"/>
    <lineage>
        <taxon>Eukaryota</taxon>
        <taxon>Sar</taxon>
        <taxon>Stramenopiles</taxon>
        <taxon>Bigyra</taxon>
        <taxon>Opalozoa</taxon>
        <taxon>Opalinata</taxon>
        <taxon>Blastocystidae</taxon>
        <taxon>Blastocystis</taxon>
    </lineage>
</organism>
<feature type="compositionally biased region" description="Acidic residues" evidence="1">
    <location>
        <begin position="368"/>
        <end position="383"/>
    </location>
</feature>